<dbReference type="EMBL" id="LR536450">
    <property type="protein sequence ID" value="VFU07214.1"/>
    <property type="molecule type" value="Genomic_DNA"/>
</dbReference>
<reference evidence="1 2" key="1">
    <citation type="submission" date="2019-03" db="EMBL/GenBank/DDBJ databases">
        <authorList>
            <person name="Kox A.R. M."/>
        </authorList>
    </citation>
    <scope>NUCLEOTIDE SEQUENCE [LARGE SCALE GENOMIC DNA]</scope>
    <source>
        <strain evidence="1">MTUNDRAET4 annotated genome</strain>
    </source>
</reference>
<dbReference type="PANTHER" id="PTHR36931:SF1">
    <property type="entry name" value="UPF0153 PROTEIN YEIW"/>
    <property type="match status" value="1"/>
</dbReference>
<organism evidence="1 2">
    <name type="scientific">Methylocella tundrae</name>
    <dbReference type="NCBI Taxonomy" id="227605"/>
    <lineage>
        <taxon>Bacteria</taxon>
        <taxon>Pseudomonadati</taxon>
        <taxon>Pseudomonadota</taxon>
        <taxon>Alphaproteobacteria</taxon>
        <taxon>Hyphomicrobiales</taxon>
        <taxon>Beijerinckiaceae</taxon>
        <taxon>Methylocella</taxon>
    </lineage>
</organism>
<dbReference type="KEGG" id="mtun:MTUNDRAET4_0321"/>
<name>A0A4U8Z027_METTU</name>
<evidence type="ECO:0008006" key="3">
    <source>
        <dbReference type="Google" id="ProtNLM"/>
    </source>
</evidence>
<gene>
    <name evidence="1" type="ORF">MTUNDRAET4_0321</name>
</gene>
<dbReference type="PANTHER" id="PTHR36931">
    <property type="entry name" value="UPF0153 PROTEIN YEIW"/>
    <property type="match status" value="1"/>
</dbReference>
<accession>A0A4U8Z027</accession>
<dbReference type="RefSeq" id="WP_342211517.1">
    <property type="nucleotide sequence ID" value="NZ_LR536450.1"/>
</dbReference>
<proteinExistence type="predicted"/>
<dbReference type="AlphaFoldDB" id="A0A4U8Z027"/>
<dbReference type="Proteomes" id="UP000294360">
    <property type="component" value="Chromosome"/>
</dbReference>
<evidence type="ECO:0000313" key="2">
    <source>
        <dbReference type="Proteomes" id="UP000294360"/>
    </source>
</evidence>
<dbReference type="InterPro" id="IPR052572">
    <property type="entry name" value="UPF0153_domain"/>
</dbReference>
<evidence type="ECO:0000313" key="1">
    <source>
        <dbReference type="EMBL" id="VFU07214.1"/>
    </source>
</evidence>
<sequence length="176" mass="19080">MLPIPGKACGACSFCCKVLEIVEFEKPAGVLCENCLKSGGCGIYESRPDVCRDYECLWKGDRGLGAPLRPDRVGVILMEDPDSDEYRAVCDPAKPLAWRHPLVFQHLVAMARSGRIVVAKAGLKSLADQGQRRNWTLHLKRAERPAPPQNPHAAANAPCLLAKSRYKAPFAASAGG</sequence>
<protein>
    <recommendedName>
        <fullName evidence="3">Zinc/iron-chelating domain-containing protein</fullName>
    </recommendedName>
</protein>